<dbReference type="InterPro" id="IPR050155">
    <property type="entry name" value="HAD-like_hydrolase_sf"/>
</dbReference>
<dbReference type="InterPro" id="IPR041492">
    <property type="entry name" value="HAD_2"/>
</dbReference>
<organism evidence="6 7">
    <name type="scientific">Moraxella macacae 0408225</name>
    <dbReference type="NCBI Taxonomy" id="1230338"/>
    <lineage>
        <taxon>Bacteria</taxon>
        <taxon>Pseudomonadati</taxon>
        <taxon>Pseudomonadota</taxon>
        <taxon>Gammaproteobacteria</taxon>
        <taxon>Moraxellales</taxon>
        <taxon>Moraxellaceae</taxon>
        <taxon>Moraxella</taxon>
    </lineage>
</organism>
<evidence type="ECO:0000256" key="4">
    <source>
        <dbReference type="ARBA" id="ARBA00023277"/>
    </source>
</evidence>
<dbReference type="EMBL" id="ANIN01000001">
    <property type="protein sequence ID" value="ELA09239.1"/>
    <property type="molecule type" value="Genomic_DNA"/>
</dbReference>
<dbReference type="InterPro" id="IPR023198">
    <property type="entry name" value="PGP-like_dom2"/>
</dbReference>
<dbReference type="Gene3D" id="1.10.150.240">
    <property type="entry name" value="Putative phosphatase, domain 2"/>
    <property type="match status" value="1"/>
</dbReference>
<dbReference type="GO" id="GO:0006281">
    <property type="term" value="P:DNA repair"/>
    <property type="evidence" value="ECO:0007669"/>
    <property type="project" value="TreeGrafter"/>
</dbReference>
<protein>
    <submittedName>
        <fullName evidence="6">Putative phosphoglycolate phosphatase</fullName>
    </submittedName>
</protein>
<keyword evidence="5" id="KW-0472">Membrane</keyword>
<dbReference type="Gene3D" id="3.40.50.1000">
    <property type="entry name" value="HAD superfamily/HAD-like"/>
    <property type="match status" value="1"/>
</dbReference>
<dbReference type="eggNOG" id="COG0546">
    <property type="taxonomic scope" value="Bacteria"/>
</dbReference>
<proteinExistence type="predicted"/>
<keyword evidence="1" id="KW-0479">Metal-binding</keyword>
<dbReference type="GO" id="GO:0008967">
    <property type="term" value="F:phosphoglycolate phosphatase activity"/>
    <property type="evidence" value="ECO:0007669"/>
    <property type="project" value="TreeGrafter"/>
</dbReference>
<evidence type="ECO:0000256" key="5">
    <source>
        <dbReference type="SAM" id="Phobius"/>
    </source>
</evidence>
<dbReference type="Proteomes" id="UP000023795">
    <property type="component" value="Unassembled WGS sequence"/>
</dbReference>
<dbReference type="NCBIfam" id="TIGR01549">
    <property type="entry name" value="HAD-SF-IA-v1"/>
    <property type="match status" value="1"/>
</dbReference>
<evidence type="ECO:0000313" key="6">
    <source>
        <dbReference type="EMBL" id="ELA09239.1"/>
    </source>
</evidence>
<keyword evidence="4" id="KW-0119">Carbohydrate metabolism</keyword>
<dbReference type="PATRIC" id="fig|1230338.3.peg.546"/>
<dbReference type="SUPFAM" id="SSF56784">
    <property type="entry name" value="HAD-like"/>
    <property type="match status" value="1"/>
</dbReference>
<name>L2F839_9GAMM</name>
<evidence type="ECO:0000256" key="3">
    <source>
        <dbReference type="ARBA" id="ARBA00022842"/>
    </source>
</evidence>
<evidence type="ECO:0000313" key="7">
    <source>
        <dbReference type="Proteomes" id="UP000023795"/>
    </source>
</evidence>
<sequence>MVFYLEYWFLPCALLTFGLKFGFLINNKAKMTKKTVLFDLDGTLIDTAPDFIRIIKAMCIQHNLPIPSDEAIRKQVSAGSKAMIRLMFGEELANISDDNPKLLLYRQAFLDAYEADICVDSCLFDGLDACLSKLESHNIFWGIVTNKPRYLAEKLLEKLNLTKRCSVLVCPDDVTNTKPDPEPMFLALKQLNDKFNTSLQTKNCVYIGDHIRDIKAGNHANMHTIVAGYGYISKDSEIYTWGADMVVTSVDELVRYLYDWIKIDTH</sequence>
<dbReference type="SFLD" id="SFLDS00003">
    <property type="entry name" value="Haloacid_Dehalogenase"/>
    <property type="match status" value="1"/>
</dbReference>
<accession>L2F839</accession>
<evidence type="ECO:0000256" key="2">
    <source>
        <dbReference type="ARBA" id="ARBA00022801"/>
    </source>
</evidence>
<dbReference type="Pfam" id="PF13419">
    <property type="entry name" value="HAD_2"/>
    <property type="match status" value="1"/>
</dbReference>
<dbReference type="GO" id="GO:0005829">
    <property type="term" value="C:cytosol"/>
    <property type="evidence" value="ECO:0007669"/>
    <property type="project" value="TreeGrafter"/>
</dbReference>
<dbReference type="InterPro" id="IPR006439">
    <property type="entry name" value="HAD-SF_hydro_IA"/>
</dbReference>
<keyword evidence="5" id="KW-1133">Transmembrane helix</keyword>
<dbReference type="STRING" id="1230338.MOMA_02500"/>
<dbReference type="PANTHER" id="PTHR43434">
    <property type="entry name" value="PHOSPHOGLYCOLATE PHOSPHATASE"/>
    <property type="match status" value="1"/>
</dbReference>
<dbReference type="SFLD" id="SFLDG01129">
    <property type="entry name" value="C1.5:_HAD__Beta-PGM__Phosphata"/>
    <property type="match status" value="1"/>
</dbReference>
<feature type="transmembrane region" description="Helical" evidence="5">
    <location>
        <begin position="6"/>
        <end position="25"/>
    </location>
</feature>
<comment type="caution">
    <text evidence="6">The sequence shown here is derived from an EMBL/GenBank/DDBJ whole genome shotgun (WGS) entry which is preliminary data.</text>
</comment>
<dbReference type="GO" id="GO:0046872">
    <property type="term" value="F:metal ion binding"/>
    <property type="evidence" value="ECO:0007669"/>
    <property type="project" value="UniProtKB-KW"/>
</dbReference>
<keyword evidence="3" id="KW-0460">Magnesium</keyword>
<gene>
    <name evidence="6" type="ORF">MOMA_02500</name>
</gene>
<keyword evidence="2" id="KW-0378">Hydrolase</keyword>
<keyword evidence="5" id="KW-0812">Transmembrane</keyword>
<dbReference type="AlphaFoldDB" id="L2F839"/>
<evidence type="ECO:0000256" key="1">
    <source>
        <dbReference type="ARBA" id="ARBA00022723"/>
    </source>
</evidence>
<reference evidence="6 7" key="1">
    <citation type="journal article" date="2013" name="Genome Announc.">
        <title>Genome Sequence of Moraxella macacae 0408225, a Novel Bacterial Species Isolated from a Cynomolgus Macaque with Epistaxis.</title>
        <authorList>
            <person name="Ladner J.T."/>
            <person name="Whitehouse C.A."/>
            <person name="Koroleva G.I."/>
            <person name="Palacios G.F."/>
        </authorList>
    </citation>
    <scope>NUCLEOTIDE SEQUENCE [LARGE SCALE GENOMIC DNA]</scope>
    <source>
        <strain evidence="6 7">0408225</strain>
    </source>
</reference>
<keyword evidence="7" id="KW-1185">Reference proteome</keyword>
<dbReference type="PANTHER" id="PTHR43434:SF23">
    <property type="entry name" value="PHOSPHOGLYCOLATE PHOSPHATASE"/>
    <property type="match status" value="1"/>
</dbReference>
<dbReference type="InterPro" id="IPR036412">
    <property type="entry name" value="HAD-like_sf"/>
</dbReference>
<dbReference type="InterPro" id="IPR023214">
    <property type="entry name" value="HAD_sf"/>
</dbReference>